<dbReference type="NCBIfam" id="NF010925">
    <property type="entry name" value="PRK14345.1"/>
    <property type="match status" value="1"/>
</dbReference>
<dbReference type="InterPro" id="IPR000544">
    <property type="entry name" value="Octanoyltransferase"/>
</dbReference>
<dbReference type="PROSITE" id="PS01313">
    <property type="entry name" value="LIPB"/>
    <property type="match status" value="1"/>
</dbReference>
<dbReference type="AlphaFoldDB" id="J9GSW5"/>
<name>J9GSW5_9ZZZZ</name>
<keyword evidence="5 8" id="KW-0808">Transferase</keyword>
<evidence type="ECO:0000313" key="8">
    <source>
        <dbReference type="EMBL" id="EJX05783.1"/>
    </source>
</evidence>
<dbReference type="Pfam" id="PF21948">
    <property type="entry name" value="LplA-B_cat"/>
    <property type="match status" value="1"/>
</dbReference>
<dbReference type="PANTHER" id="PTHR10993:SF12">
    <property type="entry name" value="OCTANOYLTRANSFERASE"/>
    <property type="match status" value="1"/>
</dbReference>
<dbReference type="HAMAP" id="MF_00013">
    <property type="entry name" value="LipB"/>
    <property type="match status" value="1"/>
</dbReference>
<dbReference type="EC" id="2.3.1.181" evidence="3"/>
<dbReference type="FunFam" id="3.30.930.10:FF:000035">
    <property type="entry name" value="Putative lipoyltransferase 2, mitochondrial"/>
    <property type="match status" value="1"/>
</dbReference>
<comment type="subcellular location">
    <subcellularLocation>
        <location evidence="1">Mitochondrion</location>
    </subcellularLocation>
</comment>
<evidence type="ECO:0000256" key="1">
    <source>
        <dbReference type="ARBA" id="ARBA00004173"/>
    </source>
</evidence>
<dbReference type="GO" id="GO:0033819">
    <property type="term" value="F:lipoyl(octanoyl) transferase activity"/>
    <property type="evidence" value="ECO:0007669"/>
    <property type="project" value="UniProtKB-EC"/>
</dbReference>
<dbReference type="GO" id="GO:0009249">
    <property type="term" value="P:protein lipoylation"/>
    <property type="evidence" value="ECO:0007669"/>
    <property type="project" value="InterPro"/>
</dbReference>
<evidence type="ECO:0000256" key="4">
    <source>
        <dbReference type="ARBA" id="ARBA00022490"/>
    </source>
</evidence>
<dbReference type="SUPFAM" id="SSF55681">
    <property type="entry name" value="Class II aaRS and biotin synthetases"/>
    <property type="match status" value="1"/>
</dbReference>
<gene>
    <name evidence="8" type="ORF">EVA_06098</name>
</gene>
<dbReference type="GO" id="GO:0005739">
    <property type="term" value="C:mitochondrion"/>
    <property type="evidence" value="ECO:0007669"/>
    <property type="project" value="UniProtKB-SubCell"/>
</dbReference>
<evidence type="ECO:0000256" key="2">
    <source>
        <dbReference type="ARBA" id="ARBA00004821"/>
    </source>
</evidence>
<accession>J9GSW5</accession>
<comment type="caution">
    <text evidence="8">The sequence shown here is derived from an EMBL/GenBank/DDBJ whole genome shotgun (WGS) entry which is preliminary data.</text>
</comment>
<dbReference type="NCBIfam" id="TIGR00214">
    <property type="entry name" value="lipB"/>
    <property type="match status" value="1"/>
</dbReference>
<evidence type="ECO:0000256" key="5">
    <source>
        <dbReference type="ARBA" id="ARBA00022679"/>
    </source>
</evidence>
<reference evidence="8" key="1">
    <citation type="journal article" date="2012" name="PLoS ONE">
        <title>Gene sets for utilization of primary and secondary nutrition supplies in the distal gut of endangered iberian lynx.</title>
        <authorList>
            <person name="Alcaide M."/>
            <person name="Messina E."/>
            <person name="Richter M."/>
            <person name="Bargiela R."/>
            <person name="Peplies J."/>
            <person name="Huws S.A."/>
            <person name="Newbold C.J."/>
            <person name="Golyshin P.N."/>
            <person name="Simon M.A."/>
            <person name="Lopez G."/>
            <person name="Yakimov M.M."/>
            <person name="Ferrer M."/>
        </authorList>
    </citation>
    <scope>NUCLEOTIDE SEQUENCE</scope>
</reference>
<dbReference type="CDD" id="cd16444">
    <property type="entry name" value="LipB"/>
    <property type="match status" value="1"/>
</dbReference>
<keyword evidence="4" id="KW-0963">Cytoplasm</keyword>
<dbReference type="InterPro" id="IPR004143">
    <property type="entry name" value="BPL_LPL_catalytic"/>
</dbReference>
<proteinExistence type="inferred from homology"/>
<evidence type="ECO:0000256" key="6">
    <source>
        <dbReference type="ARBA" id="ARBA00023315"/>
    </source>
</evidence>
<dbReference type="PROSITE" id="PS51733">
    <property type="entry name" value="BPL_LPL_CATALYTIC"/>
    <property type="match status" value="1"/>
</dbReference>
<dbReference type="Gene3D" id="3.30.930.10">
    <property type="entry name" value="Bira Bifunctional Protein, Domain 2"/>
    <property type="match status" value="1"/>
</dbReference>
<dbReference type="UniPathway" id="UPA00538">
    <property type="reaction ID" value="UER00592"/>
</dbReference>
<comment type="pathway">
    <text evidence="2">Protein modification; protein lipoylation via endogenous pathway; protein N(6)-(lipoyl)lysine from octanoyl-[acyl-carrier-protein]: step 1/2.</text>
</comment>
<dbReference type="PANTHER" id="PTHR10993">
    <property type="entry name" value="OCTANOYLTRANSFERASE"/>
    <property type="match status" value="1"/>
</dbReference>
<dbReference type="InterPro" id="IPR020605">
    <property type="entry name" value="Octanoyltransferase_CS"/>
</dbReference>
<dbReference type="PIRSF" id="PIRSF016262">
    <property type="entry name" value="LPLase"/>
    <property type="match status" value="1"/>
</dbReference>
<dbReference type="EMBL" id="AMCI01001361">
    <property type="protein sequence ID" value="EJX05783.1"/>
    <property type="molecule type" value="Genomic_DNA"/>
</dbReference>
<dbReference type="InterPro" id="IPR045864">
    <property type="entry name" value="aa-tRNA-synth_II/BPL/LPL"/>
</dbReference>
<evidence type="ECO:0000259" key="7">
    <source>
        <dbReference type="PROSITE" id="PS51733"/>
    </source>
</evidence>
<keyword evidence="6" id="KW-0012">Acyltransferase</keyword>
<organism evidence="8">
    <name type="scientific">gut metagenome</name>
    <dbReference type="NCBI Taxonomy" id="749906"/>
    <lineage>
        <taxon>unclassified sequences</taxon>
        <taxon>metagenomes</taxon>
        <taxon>organismal metagenomes</taxon>
    </lineage>
</organism>
<sequence length="234" mass="26044">MKNLKQSTVMELKIEPWGRVPYAESWDRQTEYFNALVAAKQAGDSYVNRIILVEHPHVYTLGRSGKDANMLLGEAQLNAIGATLYHIDRGGDITYHGPGQLVCYPILNLEEFHLGLKEYIHVLEEAVIRVCASYGIEAGRVKGATGVWLAIGTPRERKICAIGVRSSHYVTMHGLALNVNTDLRYFSYIHPCGFIDKGVTSLQQEVGHEVPLEEVTVRLQTELLALLQSAAVKE</sequence>
<evidence type="ECO:0000256" key="3">
    <source>
        <dbReference type="ARBA" id="ARBA00012334"/>
    </source>
</evidence>
<protein>
    <recommendedName>
        <fullName evidence="3">lipoyl(octanoyl) transferase</fullName>
        <ecNumber evidence="3">2.3.1.181</ecNumber>
    </recommendedName>
</protein>
<feature type="domain" description="BPL/LPL catalytic" evidence="7">
    <location>
        <begin position="44"/>
        <end position="231"/>
    </location>
</feature>